<dbReference type="InterPro" id="IPR023614">
    <property type="entry name" value="Porin_dom_sf"/>
</dbReference>
<proteinExistence type="predicted"/>
<dbReference type="GO" id="GO:0015288">
    <property type="term" value="F:porin activity"/>
    <property type="evidence" value="ECO:0007669"/>
    <property type="project" value="InterPro"/>
</dbReference>
<feature type="signal peptide" evidence="1">
    <location>
        <begin position="1"/>
        <end position="24"/>
    </location>
</feature>
<dbReference type="AlphaFoldDB" id="A0A934UZ75"/>
<name>A0A934UZ75_9PROT</name>
<evidence type="ECO:0000259" key="2">
    <source>
        <dbReference type="Pfam" id="PF13609"/>
    </source>
</evidence>
<dbReference type="GO" id="GO:0016020">
    <property type="term" value="C:membrane"/>
    <property type="evidence" value="ECO:0007669"/>
    <property type="project" value="InterPro"/>
</dbReference>
<reference evidence="3" key="2">
    <citation type="journal article" date="2020" name="Microorganisms">
        <title>Osmotic Adaptation and Compatible Solute Biosynthesis of Phototrophic Bacteria as Revealed from Genome Analyses.</title>
        <authorList>
            <person name="Imhoff J.F."/>
            <person name="Rahn T."/>
            <person name="Kunzel S."/>
            <person name="Keller A."/>
            <person name="Neulinger S.C."/>
        </authorList>
    </citation>
    <scope>NUCLEOTIDE SEQUENCE</scope>
    <source>
        <strain evidence="3">DSM 9154</strain>
    </source>
</reference>
<gene>
    <name evidence="3" type="ORF">CKO21_06520</name>
</gene>
<dbReference type="SUPFAM" id="SSF56935">
    <property type="entry name" value="Porins"/>
    <property type="match status" value="1"/>
</dbReference>
<reference evidence="3" key="1">
    <citation type="submission" date="2017-08" db="EMBL/GenBank/DDBJ databases">
        <authorList>
            <person name="Imhoff J.F."/>
            <person name="Rahn T."/>
            <person name="Kuenzel S."/>
            <person name="Neulinger S.C."/>
        </authorList>
    </citation>
    <scope>NUCLEOTIDE SEQUENCE</scope>
    <source>
        <strain evidence="3">DSM 9154</strain>
    </source>
</reference>
<keyword evidence="1" id="KW-0732">Signal</keyword>
<dbReference type="InterPro" id="IPR033900">
    <property type="entry name" value="Gram_neg_porin_domain"/>
</dbReference>
<evidence type="ECO:0000313" key="4">
    <source>
        <dbReference type="Proteomes" id="UP000778970"/>
    </source>
</evidence>
<dbReference type="Gene3D" id="2.40.160.10">
    <property type="entry name" value="Porin"/>
    <property type="match status" value="1"/>
</dbReference>
<dbReference type="Proteomes" id="UP000778970">
    <property type="component" value="Unassembled WGS sequence"/>
</dbReference>
<keyword evidence="4" id="KW-1185">Reference proteome</keyword>
<dbReference type="EMBL" id="NRRE01000020">
    <property type="protein sequence ID" value="MBK1696897.1"/>
    <property type="molecule type" value="Genomic_DNA"/>
</dbReference>
<accession>A0A934UZ75</accession>
<organism evidence="3 4">
    <name type="scientific">Rhodovibrio salinarum</name>
    <dbReference type="NCBI Taxonomy" id="1087"/>
    <lineage>
        <taxon>Bacteria</taxon>
        <taxon>Pseudomonadati</taxon>
        <taxon>Pseudomonadota</taxon>
        <taxon>Alphaproteobacteria</taxon>
        <taxon>Rhodospirillales</taxon>
        <taxon>Rhodovibrionaceae</taxon>
        <taxon>Rhodovibrio</taxon>
    </lineage>
</organism>
<dbReference type="Pfam" id="PF13609">
    <property type="entry name" value="Porin_4"/>
    <property type="match status" value="1"/>
</dbReference>
<sequence length="358" mass="37415">MKKSLFATTALVAAFGMGATAAQAQDASFTVGGFSDFYATWVDQDNPGTSAYTAGDGYHESDYDFSTNTELLFNGEITLDNGITAGMSVQVEADNNDGNGERDNIDENIVYLEGSFGRVELGHEDGAHDTMKYGATSIKAVYPGGYNNTTGAFYNLSGNAAPITVNFNDSGDSTKINYYTPRFAGFQLGVTHAPDGNADAVFPSRDATETTDLWEGGANYVNSFGSFDLAASLTGATKNVANQGDTWGITGGAVLGFAGFEFGGAYGFGETDDEDTMAGDLGVAYSTGPWSISLTGYYASQDLAGGGEDERTEGQLGLNYALGSGVNVYTTGVYGQLESENVDDNDYTTLLAGVGVSF</sequence>
<protein>
    <submittedName>
        <fullName evidence="3">Porin</fullName>
    </submittedName>
</protein>
<feature type="domain" description="Porin" evidence="2">
    <location>
        <begin position="7"/>
        <end position="334"/>
    </location>
</feature>
<comment type="caution">
    <text evidence="3">The sequence shown here is derived from an EMBL/GenBank/DDBJ whole genome shotgun (WGS) entry which is preliminary data.</text>
</comment>
<evidence type="ECO:0000256" key="1">
    <source>
        <dbReference type="SAM" id="SignalP"/>
    </source>
</evidence>
<dbReference type="RefSeq" id="WP_027287348.1">
    <property type="nucleotide sequence ID" value="NZ_NRRE01000020.1"/>
</dbReference>
<feature type="chain" id="PRO_5036882908" evidence="1">
    <location>
        <begin position="25"/>
        <end position="358"/>
    </location>
</feature>
<evidence type="ECO:0000313" key="3">
    <source>
        <dbReference type="EMBL" id="MBK1696897.1"/>
    </source>
</evidence>